<proteinExistence type="predicted"/>
<reference evidence="3 4" key="1">
    <citation type="submission" date="2019-03" db="EMBL/GenBank/DDBJ databases">
        <title>Genomic Encyclopedia of Type Strains, Phase IV (KMG-IV): sequencing the most valuable type-strain genomes for metagenomic binning, comparative biology and taxonomic classification.</title>
        <authorList>
            <person name="Goeker M."/>
        </authorList>
    </citation>
    <scope>NUCLEOTIDE SEQUENCE [LARGE SCALE GENOMIC DNA]</scope>
    <source>
        <strain evidence="3 4">DSM 45934</strain>
    </source>
</reference>
<gene>
    <name evidence="3" type="ORF">EV192_105571</name>
</gene>
<dbReference type="Pfam" id="PF14155">
    <property type="entry name" value="DUF4307"/>
    <property type="match status" value="1"/>
</dbReference>
<keyword evidence="2" id="KW-0472">Membrane</keyword>
<accession>A0A4R2JFI0</accession>
<feature type="compositionally biased region" description="Basic and acidic residues" evidence="1">
    <location>
        <begin position="1"/>
        <end position="11"/>
    </location>
</feature>
<comment type="caution">
    <text evidence="3">The sequence shown here is derived from an EMBL/GenBank/DDBJ whole genome shotgun (WGS) entry which is preliminary data.</text>
</comment>
<organism evidence="3 4">
    <name type="scientific">Actinocrispum wychmicini</name>
    <dbReference type="NCBI Taxonomy" id="1213861"/>
    <lineage>
        <taxon>Bacteria</taxon>
        <taxon>Bacillati</taxon>
        <taxon>Actinomycetota</taxon>
        <taxon>Actinomycetes</taxon>
        <taxon>Pseudonocardiales</taxon>
        <taxon>Pseudonocardiaceae</taxon>
        <taxon>Actinocrispum</taxon>
    </lineage>
</organism>
<feature type="transmembrane region" description="Helical" evidence="2">
    <location>
        <begin position="33"/>
        <end position="51"/>
    </location>
</feature>
<name>A0A4R2JFI0_9PSEU</name>
<feature type="region of interest" description="Disordered" evidence="1">
    <location>
        <begin position="1"/>
        <end position="23"/>
    </location>
</feature>
<dbReference type="EMBL" id="SLWS01000005">
    <property type="protein sequence ID" value="TCO58501.1"/>
    <property type="molecule type" value="Genomic_DNA"/>
</dbReference>
<dbReference type="Proteomes" id="UP000295680">
    <property type="component" value="Unassembled WGS sequence"/>
</dbReference>
<dbReference type="AlphaFoldDB" id="A0A4R2JFI0"/>
<evidence type="ECO:0000256" key="1">
    <source>
        <dbReference type="SAM" id="MobiDB-lite"/>
    </source>
</evidence>
<evidence type="ECO:0000313" key="4">
    <source>
        <dbReference type="Proteomes" id="UP000295680"/>
    </source>
</evidence>
<dbReference type="InterPro" id="IPR025443">
    <property type="entry name" value="DUF4307"/>
</dbReference>
<keyword evidence="4" id="KW-1185">Reference proteome</keyword>
<keyword evidence="2" id="KW-1133">Transmembrane helix</keyword>
<keyword evidence="2" id="KW-0812">Transmembrane</keyword>
<protein>
    <submittedName>
        <fullName evidence="3">Uncharacterized protein DUF4307</fullName>
    </submittedName>
</protein>
<evidence type="ECO:0000313" key="3">
    <source>
        <dbReference type="EMBL" id="TCO58501.1"/>
    </source>
</evidence>
<sequence length="153" mass="16088">MTVDTRADATGRELPAGRYGSARPRPGGRVRRWVIAGVGVLFGCGIAYLGYVNLGSPPIDAERTGYSPLDATSIKITFDVTRDSPGKPAECVVRAVMRDGTEGGRREVFIPPGGSSTRISAVIRSSGEPVTADVFGCTYQVPPYLSTGAPPTE</sequence>
<evidence type="ECO:0000256" key="2">
    <source>
        <dbReference type="SAM" id="Phobius"/>
    </source>
</evidence>